<dbReference type="InterPro" id="IPR050155">
    <property type="entry name" value="HAD-like_hydrolase_sf"/>
</dbReference>
<dbReference type="Pfam" id="PF13419">
    <property type="entry name" value="HAD_2"/>
    <property type="match status" value="1"/>
</dbReference>
<dbReference type="Gene3D" id="3.40.50.1000">
    <property type="entry name" value="HAD superfamily/HAD-like"/>
    <property type="match status" value="1"/>
</dbReference>
<keyword evidence="2" id="KW-1185">Reference proteome</keyword>
<organism evidence="1 2">
    <name type="scientific">Azospirillum isscasi</name>
    <dbReference type="NCBI Taxonomy" id="3053926"/>
    <lineage>
        <taxon>Bacteria</taxon>
        <taxon>Pseudomonadati</taxon>
        <taxon>Pseudomonadota</taxon>
        <taxon>Alphaproteobacteria</taxon>
        <taxon>Rhodospirillales</taxon>
        <taxon>Azospirillaceae</taxon>
        <taxon>Azospirillum</taxon>
    </lineage>
</organism>
<dbReference type="NCBIfam" id="TIGR01509">
    <property type="entry name" value="HAD-SF-IA-v3"/>
    <property type="match status" value="1"/>
</dbReference>
<proteinExistence type="predicted"/>
<protein>
    <submittedName>
        <fullName evidence="1">HAD-IA family hydrolase</fullName>
    </submittedName>
</protein>
<dbReference type="EMBL" id="JAUJFI010000023">
    <property type="protein sequence ID" value="MDQ2102477.1"/>
    <property type="molecule type" value="Genomic_DNA"/>
</dbReference>
<accession>A0ABU0WE47</accession>
<dbReference type="SFLD" id="SFLDG01135">
    <property type="entry name" value="C1.5.6:_HAD__Beta-PGM__Phospha"/>
    <property type="match status" value="1"/>
</dbReference>
<keyword evidence="1" id="KW-0378">Hydrolase</keyword>
<reference evidence="1 2" key="1">
    <citation type="submission" date="2023-06" db="EMBL/GenBank/DDBJ databases">
        <title>Azospirillum isscasensis sp.nov, a bacterium isolated from rhizosphere soil of rice.</title>
        <authorList>
            <person name="Wang H."/>
        </authorList>
    </citation>
    <scope>NUCLEOTIDE SEQUENCE [LARGE SCALE GENOMIC DNA]</scope>
    <source>
        <strain evidence="1 2">C340-1</strain>
    </source>
</reference>
<dbReference type="InterPro" id="IPR023214">
    <property type="entry name" value="HAD_sf"/>
</dbReference>
<dbReference type="InterPro" id="IPR036412">
    <property type="entry name" value="HAD-like_sf"/>
</dbReference>
<dbReference type="Proteomes" id="UP001227317">
    <property type="component" value="Unassembled WGS sequence"/>
</dbReference>
<evidence type="ECO:0000313" key="2">
    <source>
        <dbReference type="Proteomes" id="UP001227317"/>
    </source>
</evidence>
<dbReference type="PANTHER" id="PTHR43434:SF24">
    <property type="entry name" value="HYDROLASE-RELATED"/>
    <property type="match status" value="1"/>
</dbReference>
<comment type="caution">
    <text evidence="1">The sequence shown here is derived from an EMBL/GenBank/DDBJ whole genome shotgun (WGS) entry which is preliminary data.</text>
</comment>
<dbReference type="SFLD" id="SFLDG01129">
    <property type="entry name" value="C1.5:_HAD__Beta-PGM__Phosphata"/>
    <property type="match status" value="1"/>
</dbReference>
<dbReference type="RefSeq" id="WP_306704634.1">
    <property type="nucleotide sequence ID" value="NZ_JAUJFI010000023.1"/>
</dbReference>
<dbReference type="SFLD" id="SFLDS00003">
    <property type="entry name" value="Haloacid_Dehalogenase"/>
    <property type="match status" value="1"/>
</dbReference>
<dbReference type="InterPro" id="IPR006439">
    <property type="entry name" value="HAD-SF_hydro_IA"/>
</dbReference>
<dbReference type="GO" id="GO:0016787">
    <property type="term" value="F:hydrolase activity"/>
    <property type="evidence" value="ECO:0007669"/>
    <property type="project" value="UniProtKB-KW"/>
</dbReference>
<dbReference type="SUPFAM" id="SSF56784">
    <property type="entry name" value="HAD-like"/>
    <property type="match status" value="1"/>
</dbReference>
<gene>
    <name evidence="1" type="ORF">QSG27_07195</name>
</gene>
<dbReference type="InterPro" id="IPR023198">
    <property type="entry name" value="PGP-like_dom2"/>
</dbReference>
<sequence>MSSSANGRPLRLALFDCDGTLVDSQFAIIDSMTSAWAAHGLGEPDPLEVRRMVGLPLVQAVALLLPDLDTDRHVAVAESYKDAFAALRRRGDLHEPLFPGLIDTLDALEAEGVLLGVATGKSRRGLDAVLAHHGLTHRFATLQTSDFGPGKPHPDMVHRALAETGAEAAETVVIGDTTYDMQMARNARVAAVGVSWGYHAVAELEAAGADRIVHRGREVADAVLALLDR</sequence>
<name>A0ABU0WE47_9PROT</name>
<dbReference type="Gene3D" id="1.10.150.240">
    <property type="entry name" value="Putative phosphatase, domain 2"/>
    <property type="match status" value="1"/>
</dbReference>
<dbReference type="InterPro" id="IPR041492">
    <property type="entry name" value="HAD_2"/>
</dbReference>
<dbReference type="PANTHER" id="PTHR43434">
    <property type="entry name" value="PHOSPHOGLYCOLATE PHOSPHATASE"/>
    <property type="match status" value="1"/>
</dbReference>
<dbReference type="NCBIfam" id="TIGR01549">
    <property type="entry name" value="HAD-SF-IA-v1"/>
    <property type="match status" value="1"/>
</dbReference>
<evidence type="ECO:0000313" key="1">
    <source>
        <dbReference type="EMBL" id="MDQ2102477.1"/>
    </source>
</evidence>